<evidence type="ECO:0000313" key="4">
    <source>
        <dbReference type="Proteomes" id="UP000018888"/>
    </source>
</evidence>
<feature type="coiled-coil region" evidence="1">
    <location>
        <begin position="124"/>
        <end position="180"/>
    </location>
</feature>
<accession>A0A2P4PYI4</accession>
<reference evidence="3 4" key="2">
    <citation type="journal article" date="2018" name="New Phytol.">
        <title>High intraspecific genome diversity in the model arbuscular mycorrhizal symbiont Rhizophagus irregularis.</title>
        <authorList>
            <person name="Chen E.C.H."/>
            <person name="Morin E."/>
            <person name="Beaudet D."/>
            <person name="Noel J."/>
            <person name="Yildirir G."/>
            <person name="Ndikumana S."/>
            <person name="Charron P."/>
            <person name="St-Onge C."/>
            <person name="Giorgi J."/>
            <person name="Kruger M."/>
            <person name="Marton T."/>
            <person name="Ropars J."/>
            <person name="Grigoriev I.V."/>
            <person name="Hainaut M."/>
            <person name="Henrissat B."/>
            <person name="Roux C."/>
            <person name="Martin F."/>
            <person name="Corradi N."/>
        </authorList>
    </citation>
    <scope>NUCLEOTIDE SEQUENCE [LARGE SCALE GENOMIC DNA]</scope>
    <source>
        <strain evidence="3 4">DAOM 197198</strain>
    </source>
</reference>
<reference evidence="3 4" key="1">
    <citation type="journal article" date="2013" name="Proc. Natl. Acad. Sci. U.S.A.">
        <title>Genome of an arbuscular mycorrhizal fungus provides insight into the oldest plant symbiosis.</title>
        <authorList>
            <person name="Tisserant E."/>
            <person name="Malbreil M."/>
            <person name="Kuo A."/>
            <person name="Kohler A."/>
            <person name="Symeonidi A."/>
            <person name="Balestrini R."/>
            <person name="Charron P."/>
            <person name="Duensing N."/>
            <person name="Frei Dit Frey N."/>
            <person name="Gianinazzi-Pearson V."/>
            <person name="Gilbert L.B."/>
            <person name="Handa Y."/>
            <person name="Herr J.R."/>
            <person name="Hijri M."/>
            <person name="Koul R."/>
            <person name="Kawaguchi M."/>
            <person name="Krajinski F."/>
            <person name="Lammers P.J."/>
            <person name="Masclaux F.G."/>
            <person name="Murat C."/>
            <person name="Morin E."/>
            <person name="Ndikumana S."/>
            <person name="Pagni M."/>
            <person name="Petitpierre D."/>
            <person name="Requena N."/>
            <person name="Rosikiewicz P."/>
            <person name="Riley R."/>
            <person name="Saito K."/>
            <person name="San Clemente H."/>
            <person name="Shapiro H."/>
            <person name="van Tuinen D."/>
            <person name="Becard G."/>
            <person name="Bonfante P."/>
            <person name="Paszkowski U."/>
            <person name="Shachar-Hill Y.Y."/>
            <person name="Tuskan G.A."/>
            <person name="Young P.W."/>
            <person name="Sanders I.R."/>
            <person name="Henrissat B."/>
            <person name="Rensing S.A."/>
            <person name="Grigoriev I.V."/>
            <person name="Corradi N."/>
            <person name="Roux C."/>
            <person name="Martin F."/>
        </authorList>
    </citation>
    <scope>NUCLEOTIDE SEQUENCE [LARGE SCALE GENOMIC DNA]</scope>
    <source>
        <strain evidence="3 4">DAOM 197198</strain>
    </source>
</reference>
<organism evidence="3 4">
    <name type="scientific">Rhizophagus irregularis (strain DAOM 181602 / DAOM 197198 / MUCL 43194)</name>
    <name type="common">Arbuscular mycorrhizal fungus</name>
    <name type="synonym">Glomus intraradices</name>
    <dbReference type="NCBI Taxonomy" id="747089"/>
    <lineage>
        <taxon>Eukaryota</taxon>
        <taxon>Fungi</taxon>
        <taxon>Fungi incertae sedis</taxon>
        <taxon>Mucoromycota</taxon>
        <taxon>Glomeromycotina</taxon>
        <taxon>Glomeromycetes</taxon>
        <taxon>Glomerales</taxon>
        <taxon>Glomeraceae</taxon>
        <taxon>Rhizophagus</taxon>
    </lineage>
</organism>
<evidence type="ECO:0000313" key="3">
    <source>
        <dbReference type="EMBL" id="POG70452.1"/>
    </source>
</evidence>
<evidence type="ECO:0000256" key="2">
    <source>
        <dbReference type="SAM" id="MobiDB-lite"/>
    </source>
</evidence>
<feature type="compositionally biased region" description="Basic residues" evidence="2">
    <location>
        <begin position="216"/>
        <end position="231"/>
    </location>
</feature>
<dbReference type="EMBL" id="AUPC02000121">
    <property type="protein sequence ID" value="POG70452.1"/>
    <property type="molecule type" value="Genomic_DNA"/>
</dbReference>
<protein>
    <submittedName>
        <fullName evidence="3">Uncharacterized protein</fullName>
    </submittedName>
</protein>
<keyword evidence="4" id="KW-1185">Reference proteome</keyword>
<comment type="caution">
    <text evidence="3">The sequence shown here is derived from an EMBL/GenBank/DDBJ whole genome shotgun (WGS) entry which is preliminary data.</text>
</comment>
<dbReference type="VEuPathDB" id="FungiDB:RhiirFUN_017783"/>
<proteinExistence type="predicted"/>
<feature type="region of interest" description="Disordered" evidence="2">
    <location>
        <begin position="196"/>
        <end position="231"/>
    </location>
</feature>
<evidence type="ECO:0000256" key="1">
    <source>
        <dbReference type="SAM" id="Coils"/>
    </source>
</evidence>
<dbReference type="VEuPathDB" id="FungiDB:RhiirFUN_018617"/>
<name>A0A2P4PYI4_RHIID</name>
<sequence length="563" mass="65644">MDNMDNMDTTIIENEEEVSTWVINNKKTCMKAFFNPFYDIFDRFLVEVVKCKKIEEYIDLETMIIKSTSVSKPGKIPIRLNKPETKVPAVYYFLSLFLIKFAGVHVDSVVEFLLRREYTAAVSLKRIETRYSDLQKKFEDLEKKVENSADSALINGLVIIQDLENKIRNLEADVIAKERIILEKNETNNSLWEKIKEKKEEQPTSQATDMEIDKKTQKKKKRPTNKKRKRAQAIAKTGMITDLVIDKGDKDKDYLEKHFADKSHDITFYDIPAYWSDEEILGLLNANVGVVEFINFKRCHKYKTDDDISVIKEMVKAFHAFFGKIIRVKGKRFIILYFNKQSDLMSAINKSIETSDIGRGLWIKKENDYIDDNGELQEDIPHHQEGIINGSHEGSFIIQTNLTNKNIENSKNILKDLNTAKIAKNYKEKVSQENEWARENERESENERGWTSEGRTFKIRSGELLMNGKPRFDRVEWASDLRKRKTKICLGGLPKNENPKICLGGLSKNKNPKIRELPKNGTTQRFVVWASEEQKNPKIRKFMKNRKPRFVGFRSLEKWNQDS</sequence>
<keyword evidence="1" id="KW-0175">Coiled coil</keyword>
<dbReference type="Proteomes" id="UP000018888">
    <property type="component" value="Unassembled WGS sequence"/>
</dbReference>
<dbReference type="AlphaFoldDB" id="A0A2P4PYI4"/>
<gene>
    <name evidence="3" type="ORF">GLOIN_2v1775927</name>
</gene>